<feature type="region of interest" description="Disordered" evidence="5">
    <location>
        <begin position="620"/>
        <end position="660"/>
    </location>
</feature>
<evidence type="ECO:0000313" key="7">
    <source>
        <dbReference type="EMBL" id="CAK9213259.1"/>
    </source>
</evidence>
<keyword evidence="2" id="KW-0677">Repeat</keyword>
<feature type="domain" description="Zinc finger PHD-type" evidence="6">
    <location>
        <begin position="416"/>
        <end position="474"/>
    </location>
</feature>
<feature type="compositionally biased region" description="Basic and acidic residues" evidence="5">
    <location>
        <begin position="390"/>
        <end position="399"/>
    </location>
</feature>
<evidence type="ECO:0000313" key="8">
    <source>
        <dbReference type="Proteomes" id="UP001497512"/>
    </source>
</evidence>
<dbReference type="InterPro" id="IPR055198">
    <property type="entry name" value="NSD_PHD"/>
</dbReference>
<dbReference type="InterPro" id="IPR013083">
    <property type="entry name" value="Znf_RING/FYVE/PHD"/>
</dbReference>
<feature type="compositionally biased region" description="Polar residues" evidence="5">
    <location>
        <begin position="319"/>
        <end position="333"/>
    </location>
</feature>
<feature type="compositionally biased region" description="Basic and acidic residues" evidence="5">
    <location>
        <begin position="262"/>
        <end position="280"/>
    </location>
</feature>
<accession>A0ABP0U5F5</accession>
<organism evidence="7 8">
    <name type="scientific">Sphagnum troendelagicum</name>
    <dbReference type="NCBI Taxonomy" id="128251"/>
    <lineage>
        <taxon>Eukaryota</taxon>
        <taxon>Viridiplantae</taxon>
        <taxon>Streptophyta</taxon>
        <taxon>Embryophyta</taxon>
        <taxon>Bryophyta</taxon>
        <taxon>Sphagnophytina</taxon>
        <taxon>Sphagnopsida</taxon>
        <taxon>Sphagnales</taxon>
        <taxon>Sphagnaceae</taxon>
        <taxon>Sphagnum</taxon>
    </lineage>
</organism>
<dbReference type="SMART" id="SM00249">
    <property type="entry name" value="PHD"/>
    <property type="match status" value="3"/>
</dbReference>
<gene>
    <name evidence="7" type="ORF">CSSPTR1EN2_LOCUS11647</name>
</gene>
<keyword evidence="4" id="KW-0862">Zinc</keyword>
<keyword evidence="1" id="KW-0479">Metal-binding</keyword>
<feature type="compositionally biased region" description="Acidic residues" evidence="5">
    <location>
        <begin position="400"/>
        <end position="410"/>
    </location>
</feature>
<feature type="region of interest" description="Disordered" evidence="5">
    <location>
        <begin position="262"/>
        <end position="410"/>
    </location>
</feature>
<reference evidence="7" key="1">
    <citation type="submission" date="2024-02" db="EMBL/GenBank/DDBJ databases">
        <authorList>
            <consortium name="ELIXIR-Norway"/>
            <consortium name="Elixir Norway"/>
        </authorList>
    </citation>
    <scope>NUCLEOTIDE SEQUENCE</scope>
</reference>
<dbReference type="Proteomes" id="UP001497512">
    <property type="component" value="Chromosome 19"/>
</dbReference>
<dbReference type="CDD" id="cd15566">
    <property type="entry name" value="PHD3_NSD"/>
    <property type="match status" value="1"/>
</dbReference>
<feature type="domain" description="Zinc finger PHD-type" evidence="6">
    <location>
        <begin position="479"/>
        <end position="546"/>
    </location>
</feature>
<dbReference type="Pfam" id="PF22908">
    <property type="entry name" value="PHD_NSD"/>
    <property type="match status" value="1"/>
</dbReference>
<dbReference type="Gene3D" id="3.30.40.10">
    <property type="entry name" value="Zinc/RING finger domain, C3HC4 (zinc finger)"/>
    <property type="match status" value="2"/>
</dbReference>
<dbReference type="InterPro" id="IPR055197">
    <property type="entry name" value="PHDvar_NSD"/>
</dbReference>
<dbReference type="PANTHER" id="PTHR46235">
    <property type="entry name" value="PHD FINGER-CONTAINING PROTEIN DDB_G0268158"/>
    <property type="match status" value="1"/>
</dbReference>
<dbReference type="EMBL" id="OZ019911">
    <property type="protein sequence ID" value="CAK9213259.1"/>
    <property type="molecule type" value="Genomic_DNA"/>
</dbReference>
<feature type="compositionally biased region" description="Basic residues" evidence="5">
    <location>
        <begin position="337"/>
        <end position="352"/>
    </location>
</feature>
<proteinExistence type="predicted"/>
<name>A0ABP0U5F5_9BRYO</name>
<evidence type="ECO:0000256" key="5">
    <source>
        <dbReference type="SAM" id="MobiDB-lite"/>
    </source>
</evidence>
<dbReference type="SUPFAM" id="SSF57903">
    <property type="entry name" value="FYVE/PHD zinc finger"/>
    <property type="match status" value="1"/>
</dbReference>
<feature type="domain" description="Zinc finger PHD-type" evidence="6">
    <location>
        <begin position="547"/>
        <end position="602"/>
    </location>
</feature>
<feature type="compositionally biased region" description="Basic and acidic residues" evidence="5">
    <location>
        <begin position="304"/>
        <end position="317"/>
    </location>
</feature>
<evidence type="ECO:0000256" key="4">
    <source>
        <dbReference type="ARBA" id="ARBA00022833"/>
    </source>
</evidence>
<evidence type="ECO:0000256" key="2">
    <source>
        <dbReference type="ARBA" id="ARBA00022737"/>
    </source>
</evidence>
<dbReference type="PANTHER" id="PTHR46235:SF3">
    <property type="entry name" value="PHD FINGER-CONTAINING PROTEIN DDB_G0268158"/>
    <property type="match status" value="1"/>
</dbReference>
<evidence type="ECO:0000256" key="1">
    <source>
        <dbReference type="ARBA" id="ARBA00022723"/>
    </source>
</evidence>
<feature type="compositionally biased region" description="Polar residues" evidence="5">
    <location>
        <begin position="632"/>
        <end position="645"/>
    </location>
</feature>
<sequence>MRSEVRAPSHVYGTSLPEEGESELQNVDDYFLTCGGKHSSLMQVPFWSKEMIWEISHTEKVHLQGKAEKGSSRVFCEVDSWKLQVPLEGKPRLLVQKVAGPWMQLKNPKNTYCETIKVVLVAAHFLSIAKQCPDASKGAVWRYVRKECSFFKAKPSAKDLSESFPLLQAVVKCDPELETSFVSAKKTNYLSMCKLVNHPCSCYALFFCSNFVLLSLSSVVQKFFPVLFKKQAQAPAADKFCVDQEDDTGAKVIAEVLEVKTMSDDTSTTHHQAEHGEKEKTIKRKTTETVAGELITSTTKGRAHPSDEGAKRIRRLDSVNLQATNRSLSETSPPSMPKKRPQCKPKRGKKGKQHEDSPSVKSSNGEEEKVEDDTWAPEAELGMNGNGEDLPSKSKSEERKEEEEEEEDAWVDEPEVCAFCDDGVVEGETLLCCDGLCMRSFHPTKESGMANECPSLDLPKTALLEDGYLCPNCLHQQHQCFSCNKLGSSRNSIGSQEVFVCGAKECRRFYHPQCIAKLLHKQKPQREALAFRIQSGLATFRCPLHRCHKCGLEDDKTVEGMSLVKCRRCPVAWHNKCIPKECRNTLWAVDGGKVVMYCRKHTLVPGWLTPKRDHIKFPFADSPNEVEPLSKASDSTDAGEQTSYSLPLPECSSEALPDDV</sequence>
<keyword evidence="3" id="KW-0863">Zinc-finger</keyword>
<keyword evidence="8" id="KW-1185">Reference proteome</keyword>
<dbReference type="InterPro" id="IPR011011">
    <property type="entry name" value="Znf_FYVE_PHD"/>
</dbReference>
<dbReference type="Pfam" id="PF23004">
    <property type="entry name" value="PHDvar_NSD"/>
    <property type="match status" value="1"/>
</dbReference>
<protein>
    <recommendedName>
        <fullName evidence="6">Zinc finger PHD-type domain-containing protein</fullName>
    </recommendedName>
</protein>
<evidence type="ECO:0000259" key="6">
    <source>
        <dbReference type="SMART" id="SM00249"/>
    </source>
</evidence>
<dbReference type="InterPro" id="IPR001965">
    <property type="entry name" value="Znf_PHD"/>
</dbReference>
<evidence type="ECO:0000256" key="3">
    <source>
        <dbReference type="ARBA" id="ARBA00022771"/>
    </source>
</evidence>